<feature type="compositionally biased region" description="Pro residues" evidence="15">
    <location>
        <begin position="111"/>
        <end position="124"/>
    </location>
</feature>
<feature type="binding site" evidence="14">
    <location>
        <position position="440"/>
    </location>
    <ligand>
        <name>ATP</name>
        <dbReference type="ChEBI" id="CHEBI:30616"/>
    </ligand>
</feature>
<proteinExistence type="predicted"/>
<keyword evidence="4" id="KW-0723">Serine/threonine-protein kinase</keyword>
<evidence type="ECO:0000256" key="9">
    <source>
        <dbReference type="ARBA" id="ARBA00022840"/>
    </source>
</evidence>
<organism evidence="18 19">
    <name type="scientific">Eruca vesicaria subsp. sativa</name>
    <name type="common">Garden rocket</name>
    <name type="synonym">Eruca sativa</name>
    <dbReference type="NCBI Taxonomy" id="29727"/>
    <lineage>
        <taxon>Eukaryota</taxon>
        <taxon>Viridiplantae</taxon>
        <taxon>Streptophyta</taxon>
        <taxon>Embryophyta</taxon>
        <taxon>Tracheophyta</taxon>
        <taxon>Spermatophyta</taxon>
        <taxon>Magnoliopsida</taxon>
        <taxon>eudicotyledons</taxon>
        <taxon>Gunneridae</taxon>
        <taxon>Pentapetalae</taxon>
        <taxon>rosids</taxon>
        <taxon>malvids</taxon>
        <taxon>Brassicales</taxon>
        <taxon>Brassicaceae</taxon>
        <taxon>Brassiceae</taxon>
        <taxon>Eruca</taxon>
    </lineage>
</organism>
<accession>A0ABC8JG72</accession>
<keyword evidence="10 16" id="KW-1133">Transmembrane helix</keyword>
<evidence type="ECO:0000259" key="17">
    <source>
        <dbReference type="PROSITE" id="PS50011"/>
    </source>
</evidence>
<dbReference type="FunFam" id="1.10.510.10:FF:000173">
    <property type="entry name" value="proline-rich receptor-like protein kinase PERK8"/>
    <property type="match status" value="1"/>
</dbReference>
<evidence type="ECO:0000256" key="8">
    <source>
        <dbReference type="ARBA" id="ARBA00022777"/>
    </source>
</evidence>
<dbReference type="GO" id="GO:0004674">
    <property type="term" value="F:protein serine/threonine kinase activity"/>
    <property type="evidence" value="ECO:0007669"/>
    <property type="project" value="UniProtKB-KW"/>
</dbReference>
<evidence type="ECO:0000256" key="4">
    <source>
        <dbReference type="ARBA" id="ARBA00022527"/>
    </source>
</evidence>
<feature type="region of interest" description="Disordered" evidence="15">
    <location>
        <begin position="1"/>
        <end position="295"/>
    </location>
</feature>
<dbReference type="AlphaFoldDB" id="A0ABC8JG72"/>
<comment type="caution">
    <text evidence="18">The sequence shown here is derived from an EMBL/GenBank/DDBJ whole genome shotgun (WGS) entry which is preliminary data.</text>
</comment>
<name>A0ABC8JG72_ERUVS</name>
<evidence type="ECO:0000256" key="11">
    <source>
        <dbReference type="ARBA" id="ARBA00023136"/>
    </source>
</evidence>
<dbReference type="EC" id="2.7.11.1" evidence="2"/>
<evidence type="ECO:0000313" key="19">
    <source>
        <dbReference type="Proteomes" id="UP001642260"/>
    </source>
</evidence>
<dbReference type="Pfam" id="PF07714">
    <property type="entry name" value="PK_Tyr_Ser-Thr"/>
    <property type="match status" value="1"/>
</dbReference>
<evidence type="ECO:0000256" key="13">
    <source>
        <dbReference type="ARBA" id="ARBA00048679"/>
    </source>
</evidence>
<comment type="subcellular location">
    <subcellularLocation>
        <location evidence="1">Cell membrane</location>
        <topology evidence="1">Single-pass membrane protein</topology>
    </subcellularLocation>
</comment>
<dbReference type="PANTHER" id="PTHR47982:SF5">
    <property type="entry name" value="NON-SPECIFIC SERINE_THREONINE PROTEIN KINASE"/>
    <property type="match status" value="1"/>
</dbReference>
<dbReference type="PROSITE" id="PS50011">
    <property type="entry name" value="PROTEIN_KINASE_DOM"/>
    <property type="match status" value="1"/>
</dbReference>
<keyword evidence="5" id="KW-0808">Transferase</keyword>
<evidence type="ECO:0000256" key="15">
    <source>
        <dbReference type="SAM" id="MobiDB-lite"/>
    </source>
</evidence>
<keyword evidence="6 16" id="KW-0812">Transmembrane</keyword>
<evidence type="ECO:0000256" key="3">
    <source>
        <dbReference type="ARBA" id="ARBA00022475"/>
    </source>
</evidence>
<dbReference type="GO" id="GO:0005524">
    <property type="term" value="F:ATP binding"/>
    <property type="evidence" value="ECO:0007669"/>
    <property type="project" value="UniProtKB-UniRule"/>
</dbReference>
<evidence type="ECO:0000256" key="7">
    <source>
        <dbReference type="ARBA" id="ARBA00022741"/>
    </source>
</evidence>
<dbReference type="InterPro" id="IPR047117">
    <property type="entry name" value="PERK1-13-like"/>
</dbReference>
<dbReference type="FunFam" id="3.30.200.20:FF:000212">
    <property type="entry name" value="Proline-rich receptor-like protein kinase PERK8"/>
    <property type="match status" value="1"/>
</dbReference>
<evidence type="ECO:0000256" key="14">
    <source>
        <dbReference type="PROSITE-ProRule" id="PRU10141"/>
    </source>
</evidence>
<keyword evidence="9 14" id="KW-0067">ATP-binding</keyword>
<dbReference type="SMART" id="SM00220">
    <property type="entry name" value="S_TKc"/>
    <property type="match status" value="1"/>
</dbReference>
<feature type="compositionally biased region" description="Low complexity" evidence="15">
    <location>
        <begin position="182"/>
        <end position="200"/>
    </location>
</feature>
<feature type="compositionally biased region" description="Polar residues" evidence="15">
    <location>
        <begin position="77"/>
        <end position="86"/>
    </location>
</feature>
<dbReference type="InterPro" id="IPR011009">
    <property type="entry name" value="Kinase-like_dom_sf"/>
</dbReference>
<feature type="compositionally biased region" description="Polar residues" evidence="15">
    <location>
        <begin position="360"/>
        <end position="391"/>
    </location>
</feature>
<gene>
    <name evidence="18" type="ORF">ERUC_LOCUS10842</name>
</gene>
<protein>
    <recommendedName>
        <fullName evidence="2">non-specific serine/threonine protein kinase</fullName>
        <ecNumber evidence="2">2.7.11.1</ecNumber>
    </recommendedName>
</protein>
<keyword evidence="19" id="KW-1185">Reference proteome</keyword>
<feature type="compositionally biased region" description="Polar residues" evidence="15">
    <location>
        <begin position="755"/>
        <end position="764"/>
    </location>
</feature>
<dbReference type="PROSITE" id="PS00107">
    <property type="entry name" value="PROTEIN_KINASE_ATP"/>
    <property type="match status" value="1"/>
</dbReference>
<dbReference type="InterPro" id="IPR001245">
    <property type="entry name" value="Ser-Thr/Tyr_kinase_cat_dom"/>
</dbReference>
<evidence type="ECO:0000256" key="1">
    <source>
        <dbReference type="ARBA" id="ARBA00004162"/>
    </source>
</evidence>
<dbReference type="InterPro" id="IPR000719">
    <property type="entry name" value="Prot_kinase_dom"/>
</dbReference>
<evidence type="ECO:0000256" key="16">
    <source>
        <dbReference type="SAM" id="Phobius"/>
    </source>
</evidence>
<keyword evidence="7 14" id="KW-0547">Nucleotide-binding</keyword>
<feature type="transmembrane region" description="Helical" evidence="16">
    <location>
        <begin position="303"/>
        <end position="323"/>
    </location>
</feature>
<comment type="catalytic activity">
    <reaction evidence="13">
        <text>L-seryl-[protein] + ATP = O-phospho-L-seryl-[protein] + ADP + H(+)</text>
        <dbReference type="Rhea" id="RHEA:17989"/>
        <dbReference type="Rhea" id="RHEA-COMP:9863"/>
        <dbReference type="Rhea" id="RHEA-COMP:11604"/>
        <dbReference type="ChEBI" id="CHEBI:15378"/>
        <dbReference type="ChEBI" id="CHEBI:29999"/>
        <dbReference type="ChEBI" id="CHEBI:30616"/>
        <dbReference type="ChEBI" id="CHEBI:83421"/>
        <dbReference type="ChEBI" id="CHEBI:456216"/>
        <dbReference type="EC" id="2.7.11.1"/>
    </reaction>
</comment>
<dbReference type="Gene3D" id="3.30.200.20">
    <property type="entry name" value="Phosphorylase Kinase, domain 1"/>
    <property type="match status" value="1"/>
</dbReference>
<dbReference type="PANTHER" id="PTHR47982">
    <property type="entry name" value="PROLINE-RICH RECEPTOR-LIKE PROTEIN KINASE PERK4"/>
    <property type="match status" value="1"/>
</dbReference>
<dbReference type="SUPFAM" id="SSF56112">
    <property type="entry name" value="Protein kinase-like (PK-like)"/>
    <property type="match status" value="1"/>
</dbReference>
<feature type="region of interest" description="Disordered" evidence="15">
    <location>
        <begin position="729"/>
        <end position="764"/>
    </location>
</feature>
<dbReference type="Proteomes" id="UP001642260">
    <property type="component" value="Unassembled WGS sequence"/>
</dbReference>
<reference evidence="18 19" key="1">
    <citation type="submission" date="2022-03" db="EMBL/GenBank/DDBJ databases">
        <authorList>
            <person name="Macdonald S."/>
            <person name="Ahmed S."/>
            <person name="Newling K."/>
        </authorList>
    </citation>
    <scope>NUCLEOTIDE SEQUENCE [LARGE SCALE GENOMIC DNA]</scope>
</reference>
<dbReference type="InterPro" id="IPR017441">
    <property type="entry name" value="Protein_kinase_ATP_BS"/>
</dbReference>
<feature type="compositionally biased region" description="Polar residues" evidence="15">
    <location>
        <begin position="234"/>
        <end position="246"/>
    </location>
</feature>
<comment type="catalytic activity">
    <reaction evidence="12">
        <text>L-threonyl-[protein] + ATP = O-phospho-L-threonyl-[protein] + ADP + H(+)</text>
        <dbReference type="Rhea" id="RHEA:46608"/>
        <dbReference type="Rhea" id="RHEA-COMP:11060"/>
        <dbReference type="Rhea" id="RHEA-COMP:11605"/>
        <dbReference type="ChEBI" id="CHEBI:15378"/>
        <dbReference type="ChEBI" id="CHEBI:30013"/>
        <dbReference type="ChEBI" id="CHEBI:30616"/>
        <dbReference type="ChEBI" id="CHEBI:61977"/>
        <dbReference type="ChEBI" id="CHEBI:456216"/>
        <dbReference type="EC" id="2.7.11.1"/>
    </reaction>
</comment>
<dbReference type="PROSITE" id="PS00108">
    <property type="entry name" value="PROTEIN_KINASE_ST"/>
    <property type="match status" value="1"/>
</dbReference>
<feature type="compositionally biased region" description="Pro residues" evidence="15">
    <location>
        <begin position="133"/>
        <end position="181"/>
    </location>
</feature>
<evidence type="ECO:0000256" key="10">
    <source>
        <dbReference type="ARBA" id="ARBA00022989"/>
    </source>
</evidence>
<sequence length="764" mass="81863">MDKVQEQAELIGKKLTPFVASQPTSSIVGGLNDQKTTVGGQSTDQKTTGGGGSNNQKTTGRGGLKDQKTTGGEGLNDQKTTGGSQKTQPPTTSPPSPPSPDSGGGDGGSQSPPPPVVTVSPPPRNQTHNTTSPPTPPSSPPPSITPPPSPPKPQPPPPAGDSPVVTPSPNPQVQLPIPPPTLVTQQPTITGLKLPNNPIFNPSPPSTPLSPPSPDHPGSQGSPPSSPSPPVVSLTPNAPRNPSQPLDSPPAAGGTNHVPSSSSSPSHPNNAGGSSRHNANGNNGNGGNVQQQNNDSNYTEKTMIGIGIAGVLVIVFVAAIFFVRRKQNKSSSPRSNQNYLPPANVSVNTDGFVNYRQKPGNGNISAQNSSPDTNNSLGNQKPGRSSTPDSAVLGNSKTLFTFEELSQITEGFSKRFVIGEGGFGYVYKGIICEGKPIAIKQLKSISAEGYREFKAEVEIISRVHHRHLVSLVGYCISEQHRFLIYEFVPNNTLDHHLHSKDLPVLEWTRRVKIAVGAAKGLAYLHEDCHPKIIHRDIKSSNILLDNDFEAQAKSILHLVADFGLARLNDTAQSHISTRVMGTFGYLAPEYASSGKLTDRSDVFSFGVVLLELITGRKPVDTSQPMGEESLVEWARPRLIEAIEKGDISEVVDPRLEMHYIEGEVYRMIETAASCVRHSALKRPRMVQVVRALDTRDDMSDLSNGVKVGQSTVYNSGQYSTEIRMFRRASEDSTDYGTSNGYYTSQDFTSRESERAFNTSHRPNY</sequence>
<feature type="compositionally biased region" description="Pro residues" evidence="15">
    <location>
        <begin position="201"/>
        <end position="215"/>
    </location>
</feature>
<feature type="domain" description="Protein kinase" evidence="17">
    <location>
        <begin position="412"/>
        <end position="701"/>
    </location>
</feature>
<keyword evidence="3" id="KW-1003">Cell membrane</keyword>
<evidence type="ECO:0000256" key="12">
    <source>
        <dbReference type="ARBA" id="ARBA00047899"/>
    </source>
</evidence>
<feature type="compositionally biased region" description="Pro residues" evidence="15">
    <location>
        <begin position="91"/>
        <end position="100"/>
    </location>
</feature>
<feature type="compositionally biased region" description="Low complexity" evidence="15">
    <location>
        <begin position="253"/>
        <end position="295"/>
    </location>
</feature>
<feature type="region of interest" description="Disordered" evidence="15">
    <location>
        <begin position="326"/>
        <end position="391"/>
    </location>
</feature>
<evidence type="ECO:0000256" key="5">
    <source>
        <dbReference type="ARBA" id="ARBA00022679"/>
    </source>
</evidence>
<evidence type="ECO:0000256" key="2">
    <source>
        <dbReference type="ARBA" id="ARBA00012513"/>
    </source>
</evidence>
<evidence type="ECO:0000313" key="18">
    <source>
        <dbReference type="EMBL" id="CAH8326884.1"/>
    </source>
</evidence>
<dbReference type="InterPro" id="IPR008271">
    <property type="entry name" value="Ser/Thr_kinase_AS"/>
</dbReference>
<dbReference type="EMBL" id="CAKOAT010106710">
    <property type="protein sequence ID" value="CAH8326884.1"/>
    <property type="molecule type" value="Genomic_DNA"/>
</dbReference>
<dbReference type="Gene3D" id="1.10.510.10">
    <property type="entry name" value="Transferase(Phosphotransferase) domain 1"/>
    <property type="match status" value="1"/>
</dbReference>
<dbReference type="CDD" id="cd14066">
    <property type="entry name" value="STKc_IRAK"/>
    <property type="match status" value="1"/>
</dbReference>
<dbReference type="GO" id="GO:0005886">
    <property type="term" value="C:plasma membrane"/>
    <property type="evidence" value="ECO:0007669"/>
    <property type="project" value="UniProtKB-SubCell"/>
</dbReference>
<feature type="compositionally biased region" description="Polar residues" evidence="15">
    <location>
        <begin position="734"/>
        <end position="747"/>
    </location>
</feature>
<keyword evidence="11 16" id="KW-0472">Membrane</keyword>
<evidence type="ECO:0000256" key="6">
    <source>
        <dbReference type="ARBA" id="ARBA00022692"/>
    </source>
</evidence>
<feature type="compositionally biased region" description="Polar residues" evidence="15">
    <location>
        <begin position="329"/>
        <end position="351"/>
    </location>
</feature>
<keyword evidence="8" id="KW-0418">Kinase</keyword>
<feature type="compositionally biased region" description="Polar residues" evidence="15">
    <location>
        <begin position="19"/>
        <end position="47"/>
    </location>
</feature>